<reference evidence="1 2" key="1">
    <citation type="journal article" date="2015" name="Genome Announc.">
        <title>Complete genome sequences for 35 biothreat assay-relevant bacillus species.</title>
        <authorList>
            <person name="Johnson S.L."/>
            <person name="Daligault H.E."/>
            <person name="Davenport K.W."/>
            <person name="Jaissle J."/>
            <person name="Frey K.G."/>
            <person name="Ladner J.T."/>
            <person name="Broomall S.M."/>
            <person name="Bishop-Lilly K.A."/>
            <person name="Bruce D.C."/>
            <person name="Gibbons H.S."/>
            <person name="Coyne S.R."/>
            <person name="Lo C.C."/>
            <person name="Meincke L."/>
            <person name="Munk A.C."/>
            <person name="Koroleva G.I."/>
            <person name="Rosenzweig C.N."/>
            <person name="Palacios G.F."/>
            <person name="Redden C.L."/>
            <person name="Minogue T.D."/>
            <person name="Chain P.S."/>
        </authorList>
    </citation>
    <scope>NUCLEOTIDE SEQUENCE [LARGE SCALE GENOMIC DNA]</scope>
    <source>
        <strain evidence="2">ATCC 14581 / DSM 32 / JCM 2506 / NBRC 15308 / NCIMB 9376 / NCTC 10342 / NRRL B-14308 / VKM B-512</strain>
    </source>
</reference>
<dbReference type="EMBL" id="CP009920">
    <property type="protein sequence ID" value="AJI22342.1"/>
    <property type="molecule type" value="Genomic_DNA"/>
</dbReference>
<name>A0A0B6AMN1_PRIM2</name>
<evidence type="ECO:0000313" key="1">
    <source>
        <dbReference type="EMBL" id="AJI22342.1"/>
    </source>
</evidence>
<dbReference type="AlphaFoldDB" id="A0A0B6AMN1"/>
<protein>
    <submittedName>
        <fullName evidence="1">Uncharacterized protein</fullName>
    </submittedName>
</protein>
<dbReference type="GeneID" id="93646178"/>
<gene>
    <name evidence="1" type="ORF">BG04_4775</name>
</gene>
<organism evidence="1 2">
    <name type="scientific">Priestia megaterium (strain ATCC 14581 / DSM 32 / CCUG 1817 / JCM 2506 / NBRC 15308 / NCIMB 9376 / NCTC 10342 / NRRL B-14308 / VKM B-512 / Ford 19)</name>
    <name type="common">Bacillus megaterium</name>
    <dbReference type="NCBI Taxonomy" id="1348623"/>
    <lineage>
        <taxon>Bacteria</taxon>
        <taxon>Bacillati</taxon>
        <taxon>Bacillota</taxon>
        <taxon>Bacilli</taxon>
        <taxon>Bacillales</taxon>
        <taxon>Bacillaceae</taxon>
        <taxon>Priestia</taxon>
    </lineage>
</organism>
<evidence type="ECO:0000313" key="2">
    <source>
        <dbReference type="Proteomes" id="UP000031829"/>
    </source>
</evidence>
<sequence length="54" mass="6421">MKFVNFLANQRDKRREQMREAGTCPDCLGKRFHHIGLYFVHVYECPSCQGKEDM</sequence>
<dbReference type="HOGENOM" id="CLU_3040474_0_0_9"/>
<dbReference type="KEGG" id="bmeg:BG04_4775"/>
<dbReference type="RefSeq" id="WP_016764155.1">
    <property type="nucleotide sequence ID" value="NZ_BCVB01000004.1"/>
</dbReference>
<dbReference type="Proteomes" id="UP000031829">
    <property type="component" value="Chromosome"/>
</dbReference>
<accession>A0A0B6AMN1</accession>
<proteinExistence type="predicted"/>